<sequence length="258" mass="30004">MSVQVSLSGLSFLVADASNRKAIGRWEHAFDSELTPEQVADELMRQFDLRPILEGPFEEIKVIHCSELYSIVPSSLFDSRRASDYLKFNARILAGDYLAHDEVSNTDLVSVYVPWVNINNLLFDKYGTFDYYHSVSLMLGYFCYLERAQERTVAYVHSNRNRFDLMIFKGGKLQLCNTYPFRSSEDFVYFLLFALEQLDYSPENIPVVLCGDIEQDDERWELLYTYIRELSFLERDLLNAVDDFPGPTHHQILLKLSL</sequence>
<dbReference type="Gene3D" id="3.30.420.250">
    <property type="match status" value="1"/>
</dbReference>
<dbReference type="Gene3D" id="3.30.420.260">
    <property type="match status" value="1"/>
</dbReference>
<accession>A0A2S7KNX9</accession>
<reference evidence="1 2" key="1">
    <citation type="submission" date="2016-11" db="EMBL/GenBank/DDBJ databases">
        <title>Trade-off between light-utilization and light-protection in marine flavobacteria.</title>
        <authorList>
            <person name="Kumagai Y."/>
        </authorList>
    </citation>
    <scope>NUCLEOTIDE SEQUENCE [LARGE SCALE GENOMIC DNA]</scope>
    <source>
        <strain evidence="1 2">NBRC 107741</strain>
    </source>
</reference>
<protein>
    <recommendedName>
        <fullName evidence="3">DUF3822 domain-containing protein</fullName>
    </recommendedName>
</protein>
<comment type="caution">
    <text evidence="1">The sequence shown here is derived from an EMBL/GenBank/DDBJ whole genome shotgun (WGS) entry which is preliminary data.</text>
</comment>
<dbReference type="InterPro" id="IPR024213">
    <property type="entry name" value="DUF3822"/>
</dbReference>
<organism evidence="1 2">
    <name type="scientific">Aureitalea marina</name>
    <dbReference type="NCBI Taxonomy" id="930804"/>
    <lineage>
        <taxon>Bacteria</taxon>
        <taxon>Pseudomonadati</taxon>
        <taxon>Bacteroidota</taxon>
        <taxon>Flavobacteriia</taxon>
        <taxon>Flavobacteriales</taxon>
        <taxon>Flavobacteriaceae</taxon>
        <taxon>Aureitalea</taxon>
    </lineage>
</organism>
<gene>
    <name evidence="1" type="ORF">BST85_04915</name>
</gene>
<keyword evidence="2" id="KW-1185">Reference proteome</keyword>
<dbReference type="CDD" id="cd24013">
    <property type="entry name" value="ASKHA_ATPase_BT3980-like"/>
    <property type="match status" value="1"/>
</dbReference>
<proteinExistence type="predicted"/>
<dbReference type="Proteomes" id="UP000239800">
    <property type="component" value="Unassembled WGS sequence"/>
</dbReference>
<dbReference type="EMBL" id="MQUB01000001">
    <property type="protein sequence ID" value="PQB04310.1"/>
    <property type="molecule type" value="Genomic_DNA"/>
</dbReference>
<name>A0A2S7KNX9_9FLAO</name>
<dbReference type="Pfam" id="PF12864">
    <property type="entry name" value="DUF3822"/>
    <property type="match status" value="1"/>
</dbReference>
<dbReference type="AlphaFoldDB" id="A0A2S7KNX9"/>
<evidence type="ECO:0008006" key="3">
    <source>
        <dbReference type="Google" id="ProtNLM"/>
    </source>
</evidence>
<evidence type="ECO:0000313" key="2">
    <source>
        <dbReference type="Proteomes" id="UP000239800"/>
    </source>
</evidence>
<evidence type="ECO:0000313" key="1">
    <source>
        <dbReference type="EMBL" id="PQB04310.1"/>
    </source>
</evidence>